<dbReference type="InterPro" id="IPR018511">
    <property type="entry name" value="Hemolysin-typ_Ca-bd_CS"/>
</dbReference>
<gene>
    <name evidence="3" type="ORF">GCM10009416_42690</name>
</gene>
<evidence type="ECO:0000313" key="3">
    <source>
        <dbReference type="EMBL" id="GAA0600138.1"/>
    </source>
</evidence>
<comment type="caution">
    <text evidence="3">The sequence shown here is derived from an EMBL/GenBank/DDBJ whole genome shotgun (WGS) entry which is preliminary data.</text>
</comment>
<dbReference type="Pfam" id="PF00353">
    <property type="entry name" value="HemolysinCabind"/>
    <property type="match status" value="4"/>
</dbReference>
<dbReference type="Gene3D" id="2.150.10.10">
    <property type="entry name" value="Serralysin-like metalloprotease, C-terminal"/>
    <property type="match status" value="2"/>
</dbReference>
<dbReference type="PANTHER" id="PTHR38340">
    <property type="entry name" value="S-LAYER PROTEIN"/>
    <property type="match status" value="1"/>
</dbReference>
<keyword evidence="4" id="KW-1185">Reference proteome</keyword>
<accession>A0ABP3QYS1</accession>
<evidence type="ECO:0000256" key="2">
    <source>
        <dbReference type="ARBA" id="ARBA00022525"/>
    </source>
</evidence>
<evidence type="ECO:0008006" key="5">
    <source>
        <dbReference type="Google" id="ProtNLM"/>
    </source>
</evidence>
<dbReference type="PANTHER" id="PTHR38340:SF1">
    <property type="entry name" value="S-LAYER PROTEIN"/>
    <property type="match status" value="1"/>
</dbReference>
<organism evidence="3 4">
    <name type="scientific">Craurococcus roseus</name>
    <dbReference type="NCBI Taxonomy" id="77585"/>
    <lineage>
        <taxon>Bacteria</taxon>
        <taxon>Pseudomonadati</taxon>
        <taxon>Pseudomonadota</taxon>
        <taxon>Alphaproteobacteria</taxon>
        <taxon>Acetobacterales</taxon>
        <taxon>Acetobacteraceae</taxon>
        <taxon>Craurococcus</taxon>
    </lineage>
</organism>
<evidence type="ECO:0000256" key="1">
    <source>
        <dbReference type="ARBA" id="ARBA00004613"/>
    </source>
</evidence>
<reference evidence="4" key="1">
    <citation type="journal article" date="2019" name="Int. J. Syst. Evol. Microbiol.">
        <title>The Global Catalogue of Microorganisms (GCM) 10K type strain sequencing project: providing services to taxonomists for standard genome sequencing and annotation.</title>
        <authorList>
            <consortium name="The Broad Institute Genomics Platform"/>
            <consortium name="The Broad Institute Genome Sequencing Center for Infectious Disease"/>
            <person name="Wu L."/>
            <person name="Ma J."/>
        </authorList>
    </citation>
    <scope>NUCLEOTIDE SEQUENCE [LARGE SCALE GENOMIC DNA]</scope>
    <source>
        <strain evidence="4">JCM 9933</strain>
    </source>
</reference>
<dbReference type="SUPFAM" id="SSF51120">
    <property type="entry name" value="beta-Roll"/>
    <property type="match status" value="2"/>
</dbReference>
<dbReference type="PRINTS" id="PR00313">
    <property type="entry name" value="CABNDNGRPT"/>
</dbReference>
<sequence>MAGLPPIDDVESSPGHGFVERLAVSFISAGIAGFPAVKVNGFAFLIGTENADTLIGGDGPDVIEGLGGNDSAFGGIGDDLVSGGRGNDYLAGDGPVAFDDPAFPPAGDDTVIGGDGDDAMFGDADFYAGHLRDAAGSNLLFGGAGNDSITAGYGADTVFGGGGDDSIRGHGSSVPSGSGGVIARESDFGDSLFGGSGDDTIDGAGGRDAIHGGSGDDSLIGGVGNDTLAGGAGADSFVFAAPPLGTPFDTGQGSGNRDVVLDFRTGEDLLDLRGYRSRAIEWDYEEESDATIVFISGFGTSAPGGEIELRGVRNLTADDILF</sequence>
<dbReference type="InterPro" id="IPR050557">
    <property type="entry name" value="RTX_toxin/Mannuronan_C5-epim"/>
</dbReference>
<dbReference type="InterPro" id="IPR001343">
    <property type="entry name" value="Hemolysn_Ca-bd"/>
</dbReference>
<proteinExistence type="predicted"/>
<comment type="subcellular location">
    <subcellularLocation>
        <location evidence="1">Secreted</location>
    </subcellularLocation>
</comment>
<dbReference type="RefSeq" id="WP_343897442.1">
    <property type="nucleotide sequence ID" value="NZ_BAAAFZ010000072.1"/>
</dbReference>
<protein>
    <recommendedName>
        <fullName evidence="5">Calcium-binding protein</fullName>
    </recommendedName>
</protein>
<dbReference type="EMBL" id="BAAAFZ010000072">
    <property type="protein sequence ID" value="GAA0600138.1"/>
    <property type="molecule type" value="Genomic_DNA"/>
</dbReference>
<dbReference type="PROSITE" id="PS00330">
    <property type="entry name" value="HEMOLYSIN_CALCIUM"/>
    <property type="match status" value="3"/>
</dbReference>
<evidence type="ECO:0000313" key="4">
    <source>
        <dbReference type="Proteomes" id="UP001501588"/>
    </source>
</evidence>
<dbReference type="Proteomes" id="UP001501588">
    <property type="component" value="Unassembled WGS sequence"/>
</dbReference>
<keyword evidence="2" id="KW-0964">Secreted</keyword>
<dbReference type="InterPro" id="IPR011049">
    <property type="entry name" value="Serralysin-like_metalloprot_C"/>
</dbReference>
<name>A0ABP3QYS1_9PROT</name>